<dbReference type="KEGG" id="ptan:CRYO30217_00596"/>
<proteinExistence type="predicted"/>
<name>A0A916N9Z8_9FLAO</name>
<dbReference type="SUPFAM" id="SSF53955">
    <property type="entry name" value="Lysozyme-like"/>
    <property type="match status" value="1"/>
</dbReference>
<reference evidence="2" key="1">
    <citation type="submission" date="2021-04" db="EMBL/GenBank/DDBJ databases">
        <authorList>
            <person name="Rodrigo-Torres L."/>
            <person name="Arahal R. D."/>
            <person name="Lucena T."/>
        </authorList>
    </citation>
    <scope>NUCLEOTIDE SEQUENCE</scope>
    <source>
        <strain evidence="2">AS29M-1</strain>
    </source>
</reference>
<dbReference type="Gene3D" id="1.10.530.10">
    <property type="match status" value="1"/>
</dbReference>
<keyword evidence="3" id="KW-1185">Reference proteome</keyword>
<dbReference type="Proteomes" id="UP000683507">
    <property type="component" value="Chromosome"/>
</dbReference>
<accession>A0A916N9Z8</accession>
<dbReference type="PROSITE" id="PS51257">
    <property type="entry name" value="PROKAR_LIPOPROTEIN"/>
    <property type="match status" value="1"/>
</dbReference>
<dbReference type="CDD" id="cd16894">
    <property type="entry name" value="MltD-like"/>
    <property type="match status" value="1"/>
</dbReference>
<sequence length="339" mass="38738">MSRYYSMIIIAISSALLFYSCGKSHSEEVVQNDNSDKEIEELPIKKDKQLSYSQQVIANYQVYAMPTPASLTFAGEKVPLQNIIVKEALDRELHSNTYWHSNTFYYLKRANRWFPVIEKILEEQGIPDDFKYLAVIESGLLNVTSPSGAKGFWQFMKKTALGHSLEVSEDVDERLHLEKATMAACEYLKTSYNKFGNWTLAAASYNMGKAGLNGQLAKQKADNYYDLLLNIETGRYVYRILAVKCIFENPQQYGFNFRQEDLYPPYQTKTIEVDSSITNIVNFAHEAGTNYKTLKMLNPWLRTNKLDNSSGKVYELLIPVSGEGLDQVGEFSMKFVQND</sequence>
<evidence type="ECO:0000259" key="1">
    <source>
        <dbReference type="Pfam" id="PF01464"/>
    </source>
</evidence>
<dbReference type="EMBL" id="OU015584">
    <property type="protein sequence ID" value="CAG5078174.1"/>
    <property type="molecule type" value="Genomic_DNA"/>
</dbReference>
<feature type="domain" description="Transglycosylase SLT" evidence="1">
    <location>
        <begin position="127"/>
        <end position="224"/>
    </location>
</feature>
<dbReference type="AlphaFoldDB" id="A0A916N9Z8"/>
<protein>
    <recommendedName>
        <fullName evidence="1">Transglycosylase SLT domain-containing protein</fullName>
    </recommendedName>
</protein>
<dbReference type="InterPro" id="IPR023346">
    <property type="entry name" value="Lysozyme-like_dom_sf"/>
</dbReference>
<dbReference type="RefSeq" id="WP_258540827.1">
    <property type="nucleotide sequence ID" value="NZ_OU015584.1"/>
</dbReference>
<evidence type="ECO:0000313" key="2">
    <source>
        <dbReference type="EMBL" id="CAG5078174.1"/>
    </source>
</evidence>
<gene>
    <name evidence="2" type="ORF">CRYO30217_00596</name>
</gene>
<dbReference type="InterPro" id="IPR008258">
    <property type="entry name" value="Transglycosylase_SLT_dom_1"/>
</dbReference>
<organism evidence="2 3">
    <name type="scientific">Parvicella tangerina</name>
    <dbReference type="NCBI Taxonomy" id="2829795"/>
    <lineage>
        <taxon>Bacteria</taxon>
        <taxon>Pseudomonadati</taxon>
        <taxon>Bacteroidota</taxon>
        <taxon>Flavobacteriia</taxon>
        <taxon>Flavobacteriales</taxon>
        <taxon>Parvicellaceae</taxon>
        <taxon>Parvicella</taxon>
    </lineage>
</organism>
<evidence type="ECO:0000313" key="3">
    <source>
        <dbReference type="Proteomes" id="UP000683507"/>
    </source>
</evidence>
<dbReference type="Pfam" id="PF01464">
    <property type="entry name" value="SLT"/>
    <property type="match status" value="1"/>
</dbReference>